<evidence type="ECO:0000313" key="2">
    <source>
        <dbReference type="Proteomes" id="UP000295264"/>
    </source>
</evidence>
<organism evidence="1 2">
    <name type="scientific">Sousa chinensis</name>
    <name type="common">Indo-pacific humpbacked dolphin</name>
    <name type="synonym">Steno chinensis</name>
    <dbReference type="NCBI Taxonomy" id="103600"/>
    <lineage>
        <taxon>Eukaryota</taxon>
        <taxon>Metazoa</taxon>
        <taxon>Chordata</taxon>
        <taxon>Craniata</taxon>
        <taxon>Vertebrata</taxon>
        <taxon>Euteleostomi</taxon>
        <taxon>Mammalia</taxon>
        <taxon>Eutheria</taxon>
        <taxon>Laurasiatheria</taxon>
        <taxon>Artiodactyla</taxon>
        <taxon>Whippomorpha</taxon>
        <taxon>Cetacea</taxon>
        <taxon>Odontoceti</taxon>
        <taxon>Delphinidae</taxon>
        <taxon>Sousa</taxon>
    </lineage>
</organism>
<accession>A0A484GL45</accession>
<dbReference type="EMBL" id="QWLN02006703">
    <property type="protein sequence ID" value="TEA36228.1"/>
    <property type="molecule type" value="Genomic_DNA"/>
</dbReference>
<dbReference type="Proteomes" id="UP000295264">
    <property type="component" value="Unassembled WGS sequence"/>
</dbReference>
<dbReference type="InterPro" id="IPR015943">
    <property type="entry name" value="WD40/YVTN_repeat-like_dom_sf"/>
</dbReference>
<proteinExistence type="predicted"/>
<gene>
    <name evidence="1" type="ORF">DBR06_SOUSAS37610003</name>
</gene>
<name>A0A484GL45_SOUCH</name>
<comment type="caution">
    <text evidence="1">The sequence shown here is derived from an EMBL/GenBank/DDBJ whole genome shotgun (WGS) entry which is preliminary data.</text>
</comment>
<dbReference type="Gene3D" id="2.130.10.10">
    <property type="entry name" value="YVTN repeat-like/Quinoprotein amine dehydrogenase"/>
    <property type="match status" value="1"/>
</dbReference>
<dbReference type="AlphaFoldDB" id="A0A484GL45"/>
<keyword evidence="2" id="KW-1185">Reference proteome</keyword>
<reference evidence="1 2" key="1">
    <citation type="journal article" date="2018" name="Genomics">
        <title>Molecular footprints of inshore aquatic adaptation in Indo-Pacific humpback dolphin (Sousa chinensis).</title>
        <authorList>
            <person name="Ming Y."/>
            <person name="Jian J."/>
            <person name="Yu F."/>
            <person name="Yu X."/>
            <person name="Wang J."/>
            <person name="Liu W."/>
        </authorList>
    </citation>
    <scope>NUCLEOTIDE SEQUENCE [LARGE SCALE GENOMIC DNA]</scope>
    <source>
        <strain evidence="1">MY-2018</strain>
        <tissue evidence="1">Skin</tissue>
    </source>
</reference>
<protein>
    <submittedName>
        <fullName evidence="1">Uncharacterized protein</fullName>
    </submittedName>
</protein>
<sequence>MPGSFIDQPSGQKSNYVKKYASGGCDNLIKLWKEEEDSQWKEEQKLKAHSDWIKMFENIEKHNEIKKHFFLKKLAIEGKLQQKFLREGMGTTDDKETLKKKKNTPERDFCPLILHSNSLSCRKICSIHTLAKHKQENAFTQRWTKFLVLKLPDARKGWKREKIPPLFAIELEMSAKGYKWAVTEGNCR</sequence>
<evidence type="ECO:0000313" key="1">
    <source>
        <dbReference type="EMBL" id="TEA36228.1"/>
    </source>
</evidence>